<dbReference type="GO" id="GO:0005524">
    <property type="term" value="F:ATP binding"/>
    <property type="evidence" value="ECO:0007669"/>
    <property type="project" value="InterPro"/>
</dbReference>
<evidence type="ECO:0000313" key="2">
    <source>
        <dbReference type="EMBL" id="ASN63474.1"/>
    </source>
</evidence>
<name>A0A221S3H3_9VIRU</name>
<dbReference type="Pfam" id="PF00166">
    <property type="entry name" value="Cpn10"/>
    <property type="match status" value="1"/>
</dbReference>
<dbReference type="GO" id="GO:0044183">
    <property type="term" value="F:protein folding chaperone"/>
    <property type="evidence" value="ECO:0007669"/>
    <property type="project" value="InterPro"/>
</dbReference>
<dbReference type="InterPro" id="IPR020818">
    <property type="entry name" value="Chaperonin_GroES"/>
</dbReference>
<protein>
    <submittedName>
        <fullName evidence="2">Co-chaperonin GroES</fullName>
    </submittedName>
</protein>
<dbReference type="Gene3D" id="2.30.33.40">
    <property type="entry name" value="GroES chaperonin"/>
    <property type="match status" value="1"/>
</dbReference>
<dbReference type="InterPro" id="IPR037124">
    <property type="entry name" value="Chaperonin_GroES_sf"/>
</dbReference>
<dbReference type="SUPFAM" id="SSF50129">
    <property type="entry name" value="GroES-like"/>
    <property type="match status" value="1"/>
</dbReference>
<dbReference type="InterPro" id="IPR011032">
    <property type="entry name" value="GroES-like_sf"/>
</dbReference>
<keyword evidence="1" id="KW-0143">Chaperone</keyword>
<dbReference type="PRINTS" id="PR00297">
    <property type="entry name" value="CHAPERONIN10"/>
</dbReference>
<organism evidence="2">
    <name type="scientific">uncultured virus</name>
    <dbReference type="NCBI Taxonomy" id="340016"/>
    <lineage>
        <taxon>Viruses</taxon>
        <taxon>environmental samples</taxon>
    </lineage>
</organism>
<gene>
    <name evidence="2" type="primary">groES</name>
</gene>
<proteinExistence type="predicted"/>
<sequence>MNTSGISPLEFNIIVKQDDVGEKTVGGVILPDLTRDKDKYSVTKGVIVAVSPMAFDGDIYPAEMTRPAPGARCMWARHSGHILKGEDGEDYRVLKDKDVMGLIND</sequence>
<dbReference type="EMBL" id="KU970880">
    <property type="protein sequence ID" value="ASN63474.1"/>
    <property type="molecule type" value="Genomic_DNA"/>
</dbReference>
<evidence type="ECO:0000256" key="1">
    <source>
        <dbReference type="ARBA" id="ARBA00023186"/>
    </source>
</evidence>
<dbReference type="CDD" id="cd00320">
    <property type="entry name" value="cpn10"/>
    <property type="match status" value="1"/>
</dbReference>
<reference evidence="2" key="1">
    <citation type="submission" date="2016-03" db="EMBL/GenBank/DDBJ databases">
        <title>Novel chaperonins are prevalent in the virioplankton and link to viral biology and ecology.</title>
        <authorList>
            <person name="Marine R.L."/>
            <person name="Nasko D.J."/>
            <person name="Polson S.W."/>
            <person name="Wommack K.E."/>
        </authorList>
    </citation>
    <scope>NUCLEOTIDE SEQUENCE</scope>
</reference>
<accession>A0A221S3H3</accession>
<dbReference type="SMART" id="SM00883">
    <property type="entry name" value="Cpn10"/>
    <property type="match status" value="1"/>
</dbReference>